<sequence length="597" mass="66502">MTHQQSDSGRTEQIISQFFLKILQAVLAARIPHIFRSSKRTADEGGVGTASAVACFRRRDRWFNLSLGEIPAALETLGLWHHGVMEPMVVDIILSPLEAAESEAVIERWTIQCEPPPPWTAGMISPNRGDGAGGSSSSSSPLYRRTYKKSILLLRTVYSLLRFLPAYRLFRLLCSSNQSYNYDISYRVSSFAEPFSREEEKSFKLQNFTPVETLFGLLSVSVLYRPTLLDFNLEISTLLPPMIIPDYVGSPAADPMRAFPASPSERGMRPISFPLRTSETQALRRPHSWNPAPMAHHPLHSSVREQRPSPPEYFRHRIAIPRQSGPRKGSFSYEEHWLSPPFSASPTPSPPAHANNAFQAKLRSETAPVGIPQPLMGKSSLHRSPNFSDPSRSLLPPPSPRSQREDLTLEESPSASGSLRKLETLRMGDVLSNLYTVPKVLKDTRDDSGRFSGVLSSRDSPKFFISRSSSRKSMLDDLDDSDFSCPFAVDDVDTSDSRNQDGKETVDSAQAYASPHRSQDAAVGALVHALRAAPPLRQDRSYSLQSSKSEINSNMGSSSIFQSRKKSDALEELRSYCQMKQILLSKSRTETQDTVNQ</sequence>
<organism evidence="4 5">
    <name type="scientific">Vanilla planifolia</name>
    <name type="common">Vanilla</name>
    <dbReference type="NCBI Taxonomy" id="51239"/>
    <lineage>
        <taxon>Eukaryota</taxon>
        <taxon>Viridiplantae</taxon>
        <taxon>Streptophyta</taxon>
        <taxon>Embryophyta</taxon>
        <taxon>Tracheophyta</taxon>
        <taxon>Spermatophyta</taxon>
        <taxon>Magnoliopsida</taxon>
        <taxon>Liliopsida</taxon>
        <taxon>Asparagales</taxon>
        <taxon>Orchidaceae</taxon>
        <taxon>Vanilloideae</taxon>
        <taxon>Vanilleae</taxon>
        <taxon>Vanilla</taxon>
    </lineage>
</organism>
<name>A0A835QNP9_VANPL</name>
<evidence type="ECO:0000313" key="5">
    <source>
        <dbReference type="Proteomes" id="UP000639772"/>
    </source>
</evidence>
<dbReference type="GO" id="GO:0034497">
    <property type="term" value="P:protein localization to phagophore assembly site"/>
    <property type="evidence" value="ECO:0007669"/>
    <property type="project" value="TreeGrafter"/>
</dbReference>
<keyword evidence="1" id="KW-0072">Autophagy</keyword>
<evidence type="ECO:0000313" key="4">
    <source>
        <dbReference type="EMBL" id="KAG0474346.1"/>
    </source>
</evidence>
<gene>
    <name evidence="4" type="ORF">HPP92_014032</name>
</gene>
<dbReference type="Gene3D" id="3.30.900.10">
    <property type="entry name" value="HORMA domain"/>
    <property type="match status" value="1"/>
</dbReference>
<protein>
    <recommendedName>
        <fullName evidence="3">Autophagy-related protein 13 N-terminal domain-containing protein</fullName>
    </recommendedName>
</protein>
<feature type="compositionally biased region" description="Polar residues" evidence="2">
    <location>
        <begin position="541"/>
        <end position="562"/>
    </location>
</feature>
<dbReference type="InterPro" id="IPR018731">
    <property type="entry name" value="Atg13_N"/>
</dbReference>
<dbReference type="GO" id="GO:0000407">
    <property type="term" value="C:phagophore assembly site"/>
    <property type="evidence" value="ECO:0007669"/>
    <property type="project" value="TreeGrafter"/>
</dbReference>
<evidence type="ECO:0000259" key="3">
    <source>
        <dbReference type="Pfam" id="PF10033"/>
    </source>
</evidence>
<evidence type="ECO:0000256" key="1">
    <source>
        <dbReference type="ARBA" id="ARBA00023006"/>
    </source>
</evidence>
<reference evidence="4 5" key="1">
    <citation type="journal article" date="2020" name="Nat. Food">
        <title>A phased Vanilla planifolia genome enables genetic improvement of flavour and production.</title>
        <authorList>
            <person name="Hasing T."/>
            <person name="Tang H."/>
            <person name="Brym M."/>
            <person name="Khazi F."/>
            <person name="Huang T."/>
            <person name="Chambers A.H."/>
        </authorList>
    </citation>
    <scope>NUCLEOTIDE SEQUENCE [LARGE SCALE GENOMIC DNA]</scope>
    <source>
        <tissue evidence="4">Leaf</tissue>
    </source>
</reference>
<dbReference type="PANTHER" id="PTHR13430:SF4">
    <property type="entry name" value="AUTOPHAGY-RELATED PROTEIN 13"/>
    <property type="match status" value="1"/>
</dbReference>
<dbReference type="GO" id="GO:0034727">
    <property type="term" value="P:piecemeal microautophagy of the nucleus"/>
    <property type="evidence" value="ECO:0007669"/>
    <property type="project" value="TreeGrafter"/>
</dbReference>
<accession>A0A835QNP9</accession>
<proteinExistence type="predicted"/>
<feature type="region of interest" description="Disordered" evidence="2">
    <location>
        <begin position="369"/>
        <end position="421"/>
    </location>
</feature>
<dbReference type="AlphaFoldDB" id="A0A835QNP9"/>
<dbReference type="InterPro" id="IPR040182">
    <property type="entry name" value="ATG13"/>
</dbReference>
<dbReference type="InterPro" id="IPR036570">
    <property type="entry name" value="HORMA_dom_sf"/>
</dbReference>
<comment type="caution">
    <text evidence="4">The sequence shown here is derived from an EMBL/GenBank/DDBJ whole genome shotgun (WGS) entry which is preliminary data.</text>
</comment>
<dbReference type="OrthoDB" id="70161at2759"/>
<feature type="region of interest" description="Disordered" evidence="2">
    <location>
        <begin position="538"/>
        <end position="562"/>
    </location>
</feature>
<evidence type="ECO:0000256" key="2">
    <source>
        <dbReference type="SAM" id="MobiDB-lite"/>
    </source>
</evidence>
<dbReference type="GO" id="GO:0000423">
    <property type="term" value="P:mitophagy"/>
    <property type="evidence" value="ECO:0007669"/>
    <property type="project" value="TreeGrafter"/>
</dbReference>
<dbReference type="Proteomes" id="UP000639772">
    <property type="component" value="Chromosome 7"/>
</dbReference>
<feature type="domain" description="Autophagy-related protein 13 N-terminal" evidence="3">
    <location>
        <begin position="15"/>
        <end position="95"/>
    </location>
</feature>
<feature type="region of interest" description="Disordered" evidence="2">
    <location>
        <begin position="287"/>
        <end position="309"/>
    </location>
</feature>
<feature type="domain" description="Autophagy-related protein 13 N-terminal" evidence="3">
    <location>
        <begin position="100"/>
        <end position="227"/>
    </location>
</feature>
<dbReference type="Pfam" id="PF10033">
    <property type="entry name" value="ATG13"/>
    <property type="match status" value="2"/>
</dbReference>
<dbReference type="EMBL" id="JADCNM010000007">
    <property type="protein sequence ID" value="KAG0474346.1"/>
    <property type="molecule type" value="Genomic_DNA"/>
</dbReference>
<feature type="region of interest" description="Disordered" evidence="2">
    <location>
        <begin position="122"/>
        <end position="141"/>
    </location>
</feature>
<dbReference type="PANTHER" id="PTHR13430">
    <property type="match status" value="1"/>
</dbReference>
<dbReference type="GO" id="GO:0005829">
    <property type="term" value="C:cytosol"/>
    <property type="evidence" value="ECO:0007669"/>
    <property type="project" value="TreeGrafter"/>
</dbReference>
<dbReference type="GO" id="GO:1990316">
    <property type="term" value="C:Atg1/ULK1 kinase complex"/>
    <property type="evidence" value="ECO:0007669"/>
    <property type="project" value="InterPro"/>
</dbReference>